<keyword evidence="4 7" id="KW-0812">Transmembrane</keyword>
<dbReference type="InterPro" id="IPR001036">
    <property type="entry name" value="Acrflvin-R"/>
</dbReference>
<feature type="domain" description="SSD" evidence="8">
    <location>
        <begin position="216"/>
        <end position="328"/>
    </location>
</feature>
<name>A0ABN3PRH7_9ACTN</name>
<reference evidence="9 10" key="1">
    <citation type="journal article" date="2019" name="Int. J. Syst. Evol. Microbiol.">
        <title>The Global Catalogue of Microorganisms (GCM) 10K type strain sequencing project: providing services to taxonomists for standard genome sequencing and annotation.</title>
        <authorList>
            <consortium name="The Broad Institute Genomics Platform"/>
            <consortium name="The Broad Institute Genome Sequencing Center for Infectious Disease"/>
            <person name="Wu L."/>
            <person name="Ma J."/>
        </authorList>
    </citation>
    <scope>NUCLEOTIDE SEQUENCE [LARGE SCALE GENOMIC DNA]</scope>
    <source>
        <strain evidence="9 10">JCM 6833</strain>
    </source>
</reference>
<dbReference type="PROSITE" id="PS50156">
    <property type="entry name" value="SSD"/>
    <property type="match status" value="1"/>
</dbReference>
<feature type="transmembrane region" description="Helical" evidence="7">
    <location>
        <begin position="386"/>
        <end position="404"/>
    </location>
</feature>
<keyword evidence="3" id="KW-1003">Cell membrane</keyword>
<comment type="caution">
    <text evidence="9">The sequence shown here is derived from an EMBL/GenBank/DDBJ whole genome shotgun (WGS) entry which is preliminary data.</text>
</comment>
<protein>
    <submittedName>
        <fullName evidence="9">MMPL family transporter</fullName>
    </submittedName>
</protein>
<feature type="transmembrane region" description="Helical" evidence="7">
    <location>
        <begin position="179"/>
        <end position="199"/>
    </location>
</feature>
<feature type="transmembrane region" description="Helical" evidence="7">
    <location>
        <begin position="569"/>
        <end position="590"/>
    </location>
</feature>
<comment type="subcellular location">
    <subcellularLocation>
        <location evidence="1">Cell membrane</location>
        <topology evidence="1">Multi-pass membrane protein</topology>
    </subcellularLocation>
</comment>
<dbReference type="PANTHER" id="PTHR33406">
    <property type="entry name" value="MEMBRANE PROTEIN MJ1562-RELATED"/>
    <property type="match status" value="1"/>
</dbReference>
<dbReference type="InterPro" id="IPR050545">
    <property type="entry name" value="Mycobact_MmpL"/>
</dbReference>
<keyword evidence="10" id="KW-1185">Reference proteome</keyword>
<dbReference type="Pfam" id="PF03176">
    <property type="entry name" value="MMPL"/>
    <property type="match status" value="2"/>
</dbReference>
<dbReference type="RefSeq" id="WP_344541353.1">
    <property type="nucleotide sequence ID" value="NZ_BAAATD010000003.1"/>
</dbReference>
<feature type="transmembrane region" description="Helical" evidence="7">
    <location>
        <begin position="653"/>
        <end position="672"/>
    </location>
</feature>
<feature type="transmembrane region" description="Helical" evidence="7">
    <location>
        <begin position="305"/>
        <end position="329"/>
    </location>
</feature>
<evidence type="ECO:0000256" key="3">
    <source>
        <dbReference type="ARBA" id="ARBA00022475"/>
    </source>
</evidence>
<evidence type="ECO:0000256" key="6">
    <source>
        <dbReference type="ARBA" id="ARBA00023136"/>
    </source>
</evidence>
<proteinExistence type="inferred from homology"/>
<dbReference type="PRINTS" id="PR00702">
    <property type="entry name" value="ACRIFLAVINRP"/>
</dbReference>
<dbReference type="InterPro" id="IPR004869">
    <property type="entry name" value="MMPL_dom"/>
</dbReference>
<dbReference type="InterPro" id="IPR000731">
    <property type="entry name" value="SSD"/>
</dbReference>
<gene>
    <name evidence="9" type="ORF">GCM10010411_30270</name>
</gene>
<organism evidence="9 10">
    <name type="scientific">Actinomadura fulvescens</name>
    <dbReference type="NCBI Taxonomy" id="46160"/>
    <lineage>
        <taxon>Bacteria</taxon>
        <taxon>Bacillati</taxon>
        <taxon>Actinomycetota</taxon>
        <taxon>Actinomycetes</taxon>
        <taxon>Streptosporangiales</taxon>
        <taxon>Thermomonosporaceae</taxon>
        <taxon>Actinomadura</taxon>
    </lineage>
</organism>
<evidence type="ECO:0000256" key="5">
    <source>
        <dbReference type="ARBA" id="ARBA00022989"/>
    </source>
</evidence>
<feature type="transmembrane region" description="Helical" evidence="7">
    <location>
        <begin position="678"/>
        <end position="706"/>
    </location>
</feature>
<evidence type="ECO:0000313" key="9">
    <source>
        <dbReference type="EMBL" id="GAA2594983.1"/>
    </source>
</evidence>
<comment type="similarity">
    <text evidence="2">Belongs to the resistance-nodulation-cell division (RND) (TC 2.A.6) family. MmpL subfamily.</text>
</comment>
<evidence type="ECO:0000256" key="7">
    <source>
        <dbReference type="SAM" id="Phobius"/>
    </source>
</evidence>
<evidence type="ECO:0000256" key="2">
    <source>
        <dbReference type="ARBA" id="ARBA00010157"/>
    </source>
</evidence>
<evidence type="ECO:0000259" key="8">
    <source>
        <dbReference type="PROSITE" id="PS50156"/>
    </source>
</evidence>
<keyword evidence="6 7" id="KW-0472">Membrane</keyword>
<keyword evidence="5 7" id="KW-1133">Transmembrane helix</keyword>
<dbReference type="SUPFAM" id="SSF82866">
    <property type="entry name" value="Multidrug efflux transporter AcrB transmembrane domain"/>
    <property type="match status" value="2"/>
</dbReference>
<feature type="transmembrane region" description="Helical" evidence="7">
    <location>
        <begin position="206"/>
        <end position="224"/>
    </location>
</feature>
<dbReference type="Gene3D" id="1.20.1640.10">
    <property type="entry name" value="Multidrug efflux transporter AcrB transmembrane domain"/>
    <property type="match status" value="2"/>
</dbReference>
<evidence type="ECO:0000256" key="1">
    <source>
        <dbReference type="ARBA" id="ARBA00004651"/>
    </source>
</evidence>
<evidence type="ECO:0000313" key="10">
    <source>
        <dbReference type="Proteomes" id="UP001501509"/>
    </source>
</evidence>
<feature type="transmembrane region" description="Helical" evidence="7">
    <location>
        <begin position="230"/>
        <end position="250"/>
    </location>
</feature>
<feature type="transmembrane region" description="Helical" evidence="7">
    <location>
        <begin position="538"/>
        <end position="557"/>
    </location>
</feature>
<feature type="transmembrane region" description="Helical" evidence="7">
    <location>
        <begin position="271"/>
        <end position="299"/>
    </location>
</feature>
<accession>A0ABN3PRH7</accession>
<dbReference type="PANTHER" id="PTHR33406:SF11">
    <property type="entry name" value="MEMBRANE PROTEIN SCO6666-RELATED"/>
    <property type="match status" value="1"/>
</dbReference>
<feature type="transmembrane region" description="Helical" evidence="7">
    <location>
        <begin position="602"/>
        <end position="621"/>
    </location>
</feature>
<dbReference type="Proteomes" id="UP001501509">
    <property type="component" value="Unassembled WGS sequence"/>
</dbReference>
<sequence>MATFLYRLGRFSYRRRKLVAALWVGLLVLFGVGAATLAGPTSSDFSIPGTESQKAIDLLEKRMPQASADGATARVVFAAPAGGTVTDPAGKAAVEQVVGKLRALPDVANVVDPYQAKAVSPDGRIAYTQVTYKVTPIDLTEHDRTALEAAGQPGKAAGVAVEMGGSATEGMPEQSATEIIGVAVAAVVLVITFGSLVAAGLPLLNAILGVGIAMSGITAATGLIEMSSTTSTLALMLGLAVAIDYALFIVSRYRHELEEGRSGEEAAGRAVGTAGSAVVFAGLTVVIALAGLGVVGIPLLTEMGLAAAFAVVVAVLIALSLLPALLGFAGRRIFGGAARGAVGGRPPTRGAVLGGWIPGLRGGRARPGGKPPAGERWARFIVRRPLPVLLLAVVGMGVLAAPALDLRLGLPGDEAKGSETSQRKAYDLLAEGFGPGFNGPLMVVVDAGEGGDAKPAAQRFAGQAQRLGGVAVVTPPVVNQARDTAMLTVVPKSGPSTEATEDLVSQLRAHSASPGTDVMVTGQTAMNIDISAKLGDALLPYLAVVVGLAFLLLTLVFRSILVPLKATLGFLLTVAATFGAVVAVFQWGWLASLLGVAETGPIMSMMPIFLIGVVFGLAMDYQVFLVTRMREEFVHGAGPDEAVVTGFRHGARVVTAAAVIMMAVFAGFVFSGESMIKMMGFALAAGVAFDAFVVRMTIVPAVMALLGRSAWWLPRWLDRLVPNVDVEGEQLREHLGADDAPAARELETART</sequence>
<evidence type="ECO:0000256" key="4">
    <source>
        <dbReference type="ARBA" id="ARBA00022692"/>
    </source>
</evidence>
<dbReference type="EMBL" id="BAAATD010000003">
    <property type="protein sequence ID" value="GAA2594983.1"/>
    <property type="molecule type" value="Genomic_DNA"/>
</dbReference>